<dbReference type="Proteomes" id="UP000436088">
    <property type="component" value="Unassembled WGS sequence"/>
</dbReference>
<proteinExistence type="predicted"/>
<gene>
    <name evidence="1" type="ORF">F3Y22_tig00111274pilonHSYRG00002</name>
</gene>
<dbReference type="AlphaFoldDB" id="A0A6A2YRX0"/>
<sequence length="192" mass="21065">MESSIADERVESESPKAKEEAKIKETIIFGDDFNLENDKEPIIVSVVVTADHHTEVAFTISPAENVDLGMAIPTVFTVAEILKQNGFANRSTTTVMNLHYKLLILLMEHVISILKGLPCEYQPFVAVIIAIRESFSLESLCIVLADVETHLAGFDTQVETLSMSANLAQGKAVDPNHGSYGHASNLFDQMCQ</sequence>
<protein>
    <submittedName>
        <fullName evidence="1">Uncharacterized protein</fullName>
    </submittedName>
</protein>
<reference evidence="1" key="1">
    <citation type="submission" date="2019-09" db="EMBL/GenBank/DDBJ databases">
        <title>Draft genome information of white flower Hibiscus syriacus.</title>
        <authorList>
            <person name="Kim Y.-M."/>
        </authorList>
    </citation>
    <scope>NUCLEOTIDE SEQUENCE [LARGE SCALE GENOMIC DNA]</scope>
    <source>
        <strain evidence="1">YM2019G1</strain>
    </source>
</reference>
<organism evidence="1 2">
    <name type="scientific">Hibiscus syriacus</name>
    <name type="common">Rose of Sharon</name>
    <dbReference type="NCBI Taxonomy" id="106335"/>
    <lineage>
        <taxon>Eukaryota</taxon>
        <taxon>Viridiplantae</taxon>
        <taxon>Streptophyta</taxon>
        <taxon>Embryophyta</taxon>
        <taxon>Tracheophyta</taxon>
        <taxon>Spermatophyta</taxon>
        <taxon>Magnoliopsida</taxon>
        <taxon>eudicotyledons</taxon>
        <taxon>Gunneridae</taxon>
        <taxon>Pentapetalae</taxon>
        <taxon>rosids</taxon>
        <taxon>malvids</taxon>
        <taxon>Malvales</taxon>
        <taxon>Malvaceae</taxon>
        <taxon>Malvoideae</taxon>
        <taxon>Hibiscus</taxon>
    </lineage>
</organism>
<comment type="caution">
    <text evidence="1">The sequence shown here is derived from an EMBL/GenBank/DDBJ whole genome shotgun (WGS) entry which is preliminary data.</text>
</comment>
<keyword evidence="2" id="KW-1185">Reference proteome</keyword>
<name>A0A6A2YRX0_HIBSY</name>
<evidence type="ECO:0000313" key="1">
    <source>
        <dbReference type="EMBL" id="KAE8682096.1"/>
    </source>
</evidence>
<evidence type="ECO:0000313" key="2">
    <source>
        <dbReference type="Proteomes" id="UP000436088"/>
    </source>
</evidence>
<accession>A0A6A2YRX0</accession>
<dbReference type="EMBL" id="VEPZ02001290">
    <property type="protein sequence ID" value="KAE8682096.1"/>
    <property type="molecule type" value="Genomic_DNA"/>
</dbReference>